<keyword evidence="4" id="KW-1185">Reference proteome</keyword>
<accession>A0A803NMR6</accession>
<dbReference type="EnsemblPlants" id="evm.model.01.2817">
    <property type="protein sequence ID" value="cds.evm.model.01.2817"/>
    <property type="gene ID" value="evm.TU.01.2817"/>
</dbReference>
<sequence>MGTVKPRPRHQEGKDQLSIIGSGPDGSAPDDLLDWRTELNKMQLREKFDLLFSFFLLPEAEGDDEIVLSNTLDLLTKCYWNGPLTLDTARAFGDELSCPPCGQSETWGNRGLAALPTPKGLKLFSNTSGLQPNSRKSAINCSGMDEKEIKRVVDISGFSRNEIPFKYLGIPICAKRISSAECRLLVENMTARIKIWGTRNLSYAGRLKTREKLYRFNIAEEPNCIFCNGPEETVSHVFLNALYLKSVLTRLKAGLDGKLQQ</sequence>
<organism evidence="3 4">
    <name type="scientific">Cannabis sativa</name>
    <name type="common">Hemp</name>
    <name type="synonym">Marijuana</name>
    <dbReference type="NCBI Taxonomy" id="3483"/>
    <lineage>
        <taxon>Eukaryota</taxon>
        <taxon>Viridiplantae</taxon>
        <taxon>Streptophyta</taxon>
        <taxon>Embryophyta</taxon>
        <taxon>Tracheophyta</taxon>
        <taxon>Spermatophyta</taxon>
        <taxon>Magnoliopsida</taxon>
        <taxon>eudicotyledons</taxon>
        <taxon>Gunneridae</taxon>
        <taxon>Pentapetalae</taxon>
        <taxon>rosids</taxon>
        <taxon>fabids</taxon>
        <taxon>Rosales</taxon>
        <taxon>Cannabaceae</taxon>
        <taxon>Cannabis</taxon>
    </lineage>
</organism>
<name>A0A803NMR6_CANSA</name>
<proteinExistence type="predicted"/>
<dbReference type="EMBL" id="UZAU01000081">
    <property type="status" value="NOT_ANNOTATED_CDS"/>
    <property type="molecule type" value="Genomic_DNA"/>
</dbReference>
<protein>
    <recommendedName>
        <fullName evidence="2">Reverse transcriptase zinc-binding domain-containing protein</fullName>
    </recommendedName>
</protein>
<feature type="region of interest" description="Disordered" evidence="1">
    <location>
        <begin position="1"/>
        <end position="25"/>
    </location>
</feature>
<reference evidence="3" key="1">
    <citation type="submission" date="2018-11" db="EMBL/GenBank/DDBJ databases">
        <authorList>
            <person name="Grassa J C."/>
        </authorList>
    </citation>
    <scope>NUCLEOTIDE SEQUENCE [LARGE SCALE GENOMIC DNA]</scope>
</reference>
<dbReference type="Pfam" id="PF13966">
    <property type="entry name" value="zf-RVT"/>
    <property type="match status" value="1"/>
</dbReference>
<evidence type="ECO:0000259" key="2">
    <source>
        <dbReference type="Pfam" id="PF13966"/>
    </source>
</evidence>
<dbReference type="Gramene" id="evm.model.01.2817">
    <property type="protein sequence ID" value="cds.evm.model.01.2817"/>
    <property type="gene ID" value="evm.TU.01.2817"/>
</dbReference>
<evidence type="ECO:0000256" key="1">
    <source>
        <dbReference type="SAM" id="MobiDB-lite"/>
    </source>
</evidence>
<dbReference type="Proteomes" id="UP000596661">
    <property type="component" value="Chromosome 1"/>
</dbReference>
<feature type="domain" description="Reverse transcriptase zinc-binding" evidence="2">
    <location>
        <begin position="201"/>
        <end position="245"/>
    </location>
</feature>
<dbReference type="PANTHER" id="PTHR33116:SF84">
    <property type="entry name" value="RNA-DIRECTED DNA POLYMERASE"/>
    <property type="match status" value="1"/>
</dbReference>
<dbReference type="InterPro" id="IPR026960">
    <property type="entry name" value="RVT-Znf"/>
</dbReference>
<evidence type="ECO:0000313" key="4">
    <source>
        <dbReference type="Proteomes" id="UP000596661"/>
    </source>
</evidence>
<dbReference type="PANTHER" id="PTHR33116">
    <property type="entry name" value="REVERSE TRANSCRIPTASE ZINC-BINDING DOMAIN-CONTAINING PROTEIN-RELATED-RELATED"/>
    <property type="match status" value="1"/>
</dbReference>
<reference evidence="3" key="2">
    <citation type="submission" date="2021-03" db="UniProtKB">
        <authorList>
            <consortium name="EnsemblPlants"/>
        </authorList>
    </citation>
    <scope>IDENTIFICATION</scope>
</reference>
<evidence type="ECO:0000313" key="3">
    <source>
        <dbReference type="EnsemblPlants" id="cds.evm.model.01.2817"/>
    </source>
</evidence>
<dbReference type="AlphaFoldDB" id="A0A803NMR6"/>